<evidence type="ECO:0008006" key="3">
    <source>
        <dbReference type="Google" id="ProtNLM"/>
    </source>
</evidence>
<dbReference type="SUPFAM" id="SSF54171">
    <property type="entry name" value="DNA-binding domain"/>
    <property type="match status" value="1"/>
</dbReference>
<comment type="caution">
    <text evidence="1">The sequence shown here is derived from an EMBL/GenBank/DDBJ whole genome shotgun (WGS) entry which is preliminary data.</text>
</comment>
<proteinExistence type="predicted"/>
<accession>A0A9X4HYI9</accession>
<dbReference type="RefSeq" id="WP_274120490.1">
    <property type="nucleotide sequence ID" value="NZ_JANIAM010000015.1"/>
</dbReference>
<name>A0A9X4HYI9_9PSED</name>
<evidence type="ECO:0000313" key="1">
    <source>
        <dbReference type="EMBL" id="MDD2113780.1"/>
    </source>
</evidence>
<dbReference type="AlphaFoldDB" id="A0A9X4HYI9"/>
<organism evidence="1 2">
    <name type="scientific">Pseudomonas asiatica</name>
    <dbReference type="NCBI Taxonomy" id="2219225"/>
    <lineage>
        <taxon>Bacteria</taxon>
        <taxon>Pseudomonadati</taxon>
        <taxon>Pseudomonadota</taxon>
        <taxon>Gammaproteobacteria</taxon>
        <taxon>Pseudomonadales</taxon>
        <taxon>Pseudomonadaceae</taxon>
        <taxon>Pseudomonas</taxon>
    </lineage>
</organism>
<dbReference type="InterPro" id="IPR016177">
    <property type="entry name" value="DNA-bd_dom_sf"/>
</dbReference>
<reference evidence="1" key="1">
    <citation type="submission" date="2022-07" db="EMBL/GenBank/DDBJ databases">
        <title>Multi-strain Analysis of Pseudomonas putida Reveals Metabolic and Genetic Diversity.</title>
        <authorList>
            <person name="Monk J.M."/>
        </authorList>
    </citation>
    <scope>NUCLEOTIDE SEQUENCE</scope>
    <source>
        <strain evidence="1">17633</strain>
    </source>
</reference>
<dbReference type="Proteomes" id="UP001150728">
    <property type="component" value="Unassembled WGS sequence"/>
</dbReference>
<dbReference type="EMBL" id="JANIAM010000015">
    <property type="protein sequence ID" value="MDD2113780.1"/>
    <property type="molecule type" value="Genomic_DNA"/>
</dbReference>
<dbReference type="GO" id="GO:0003677">
    <property type="term" value="F:DNA binding"/>
    <property type="evidence" value="ECO:0007669"/>
    <property type="project" value="InterPro"/>
</dbReference>
<sequence>MSKALKLVYGVGANDAEYQVCLTATVGGRRRSVWTCPFYKAWTGMLERCYSEKFQIRNPTYQDCSASSDWLTFSSFRAWMSAQDHAGKHLDKDLIVPGNKVYSAATCAFISPDLNRFMVDSQAIRGDLPIGVSWNKARQRFVAQCRNPFSGRHEFLGYYTSASEAHQAWREHKHQIAMAYADTQSDPRIAAALRTRYAACPPALPASSGL</sequence>
<protein>
    <recommendedName>
        <fullName evidence="3">AP2 domain-containing protein</fullName>
    </recommendedName>
</protein>
<gene>
    <name evidence="1" type="ORF">NP554_18560</name>
</gene>
<evidence type="ECO:0000313" key="2">
    <source>
        <dbReference type="Proteomes" id="UP001150728"/>
    </source>
</evidence>